<protein>
    <submittedName>
        <fullName evidence="1">SAM-dependent methyltransferase</fullName>
    </submittedName>
</protein>
<dbReference type="EMBL" id="JAGFWR010000024">
    <property type="protein sequence ID" value="MBO4164424.1"/>
    <property type="molecule type" value="Genomic_DNA"/>
</dbReference>
<dbReference type="Pfam" id="PF04672">
    <property type="entry name" value="Methyltransf_19"/>
    <property type="match status" value="1"/>
</dbReference>
<organism evidence="1 2">
    <name type="scientific">Micromonospora antibiotica</name>
    <dbReference type="NCBI Taxonomy" id="2807623"/>
    <lineage>
        <taxon>Bacteria</taxon>
        <taxon>Bacillati</taxon>
        <taxon>Actinomycetota</taxon>
        <taxon>Actinomycetes</taxon>
        <taxon>Micromonosporales</taxon>
        <taxon>Micromonosporaceae</taxon>
        <taxon>Micromonospora</taxon>
    </lineage>
</organism>
<sequence>MVDQKHDGDGAGGGRATVARIYDYLLGGKQNFPADREAARQLLQVVPDAANVALSNRLFLRRVVRVLAEAGITQFLDLGSGIPTQGNVHEIAQAINPATRVLYVDIDPVAVVASNEILMGSPGCRAIEGDFTRPTQIVGALDDSDLATVIDLDQPTALLYCSVLQQVPDEQIDAVIAPIRDRLAPGSAMVISHLSTTVTEAYGATGVAKAKNVYRTQAATEIIPRTSDQLAALFGDLTLLPPGLVSLTHWRAELSEPDPYAIAGTSSPMLGGVATR</sequence>
<keyword evidence="1" id="KW-0489">Methyltransferase</keyword>
<dbReference type="Proteomes" id="UP000671399">
    <property type="component" value="Unassembled WGS sequence"/>
</dbReference>
<dbReference type="SUPFAM" id="SSF53335">
    <property type="entry name" value="S-adenosyl-L-methionine-dependent methyltransferases"/>
    <property type="match status" value="1"/>
</dbReference>
<name>A0ABS3VFU5_9ACTN</name>
<keyword evidence="2" id="KW-1185">Reference proteome</keyword>
<proteinExistence type="predicted"/>
<keyword evidence="1" id="KW-0808">Transferase</keyword>
<gene>
    <name evidence="1" type="ORF">JQN83_26955</name>
</gene>
<dbReference type="GO" id="GO:0008168">
    <property type="term" value="F:methyltransferase activity"/>
    <property type="evidence" value="ECO:0007669"/>
    <property type="project" value="UniProtKB-KW"/>
</dbReference>
<dbReference type="Gene3D" id="3.40.50.150">
    <property type="entry name" value="Vaccinia Virus protein VP39"/>
    <property type="match status" value="1"/>
</dbReference>
<dbReference type="RefSeq" id="WP_208569963.1">
    <property type="nucleotide sequence ID" value="NZ_JAGFWR010000024.1"/>
</dbReference>
<comment type="caution">
    <text evidence="1">The sequence shown here is derived from an EMBL/GenBank/DDBJ whole genome shotgun (WGS) entry which is preliminary data.</text>
</comment>
<dbReference type="InterPro" id="IPR006764">
    <property type="entry name" value="SAM_dep_MeTrfase_SAV2177_type"/>
</dbReference>
<accession>A0ABS3VFU5</accession>
<dbReference type="PIRSF" id="PIRSF017393">
    <property type="entry name" value="MTase_SAV2177"/>
    <property type="match status" value="1"/>
</dbReference>
<dbReference type="GO" id="GO:0032259">
    <property type="term" value="P:methylation"/>
    <property type="evidence" value="ECO:0007669"/>
    <property type="project" value="UniProtKB-KW"/>
</dbReference>
<evidence type="ECO:0000313" key="1">
    <source>
        <dbReference type="EMBL" id="MBO4164424.1"/>
    </source>
</evidence>
<dbReference type="InterPro" id="IPR029063">
    <property type="entry name" value="SAM-dependent_MTases_sf"/>
</dbReference>
<reference evidence="1 2" key="1">
    <citation type="submission" date="2021-03" db="EMBL/GenBank/DDBJ databases">
        <authorList>
            <person name="Lee D.-H."/>
        </authorList>
    </citation>
    <scope>NUCLEOTIDE SEQUENCE [LARGE SCALE GENOMIC DNA]</scope>
    <source>
        <strain evidence="1 2">MMS20-R2-23</strain>
    </source>
</reference>
<evidence type="ECO:0000313" key="2">
    <source>
        <dbReference type="Proteomes" id="UP000671399"/>
    </source>
</evidence>